<evidence type="ECO:0000256" key="3">
    <source>
        <dbReference type="ARBA" id="ARBA00023163"/>
    </source>
</evidence>
<keyword evidence="4" id="KW-1133">Transmembrane helix</keyword>
<evidence type="ECO:0000256" key="2">
    <source>
        <dbReference type="ARBA" id="ARBA00023125"/>
    </source>
</evidence>
<feature type="transmembrane region" description="Helical" evidence="4">
    <location>
        <begin position="143"/>
        <end position="163"/>
    </location>
</feature>
<dbReference type="GO" id="GO:0003677">
    <property type="term" value="F:DNA binding"/>
    <property type="evidence" value="ECO:0007669"/>
    <property type="project" value="UniProtKB-KW"/>
</dbReference>
<dbReference type="PANTHER" id="PTHR44688">
    <property type="entry name" value="DNA-BINDING TRANSCRIPTIONAL ACTIVATOR DEVR_DOSR"/>
    <property type="match status" value="1"/>
</dbReference>
<dbReference type="InterPro" id="IPR016032">
    <property type="entry name" value="Sig_transdc_resp-reg_C-effctor"/>
</dbReference>
<name>A0A2T2X8X4_9FIRM</name>
<proteinExistence type="predicted"/>
<dbReference type="Proteomes" id="UP000242699">
    <property type="component" value="Unassembled WGS sequence"/>
</dbReference>
<reference evidence="6 7" key="1">
    <citation type="journal article" date="2014" name="BMC Genomics">
        <title>Comparison of environmental and isolate Sulfobacillus genomes reveals diverse carbon, sulfur, nitrogen, and hydrogen metabolisms.</title>
        <authorList>
            <person name="Justice N.B."/>
            <person name="Norman A."/>
            <person name="Brown C.T."/>
            <person name="Singh A."/>
            <person name="Thomas B.C."/>
            <person name="Banfield J.F."/>
        </authorList>
    </citation>
    <scope>NUCLEOTIDE SEQUENCE [LARGE SCALE GENOMIC DNA]</scope>
    <source>
        <strain evidence="6">AMDSBA1</strain>
    </source>
</reference>
<keyword evidence="4" id="KW-0472">Membrane</keyword>
<keyword evidence="2" id="KW-0238">DNA-binding</keyword>
<evidence type="ECO:0000313" key="6">
    <source>
        <dbReference type="EMBL" id="PSR30906.1"/>
    </source>
</evidence>
<organism evidence="6 7">
    <name type="scientific">Sulfobacillus benefaciens</name>
    <dbReference type="NCBI Taxonomy" id="453960"/>
    <lineage>
        <taxon>Bacteria</taxon>
        <taxon>Bacillati</taxon>
        <taxon>Bacillota</taxon>
        <taxon>Clostridia</taxon>
        <taxon>Eubacteriales</taxon>
        <taxon>Clostridiales Family XVII. Incertae Sedis</taxon>
        <taxon>Sulfobacillus</taxon>
    </lineage>
</organism>
<dbReference type="SMART" id="SM00421">
    <property type="entry name" value="HTH_LUXR"/>
    <property type="match status" value="1"/>
</dbReference>
<evidence type="ECO:0000256" key="1">
    <source>
        <dbReference type="ARBA" id="ARBA00023015"/>
    </source>
</evidence>
<protein>
    <recommendedName>
        <fullName evidence="5">HTH luxR-type domain-containing protein</fullName>
    </recommendedName>
</protein>
<dbReference type="CDD" id="cd06170">
    <property type="entry name" value="LuxR_C_like"/>
    <property type="match status" value="1"/>
</dbReference>
<feature type="transmembrane region" description="Helical" evidence="4">
    <location>
        <begin position="110"/>
        <end position="131"/>
    </location>
</feature>
<keyword evidence="3" id="KW-0804">Transcription</keyword>
<dbReference type="SUPFAM" id="SSF46894">
    <property type="entry name" value="C-terminal effector domain of the bipartite response regulators"/>
    <property type="match status" value="1"/>
</dbReference>
<dbReference type="PROSITE" id="PS50043">
    <property type="entry name" value="HTH_LUXR_2"/>
    <property type="match status" value="1"/>
</dbReference>
<accession>A0A2T2X8X4</accession>
<dbReference type="InterPro" id="IPR000792">
    <property type="entry name" value="Tscrpt_reg_LuxR_C"/>
</dbReference>
<feature type="transmembrane region" description="Helical" evidence="4">
    <location>
        <begin position="43"/>
        <end position="62"/>
    </location>
</feature>
<dbReference type="AlphaFoldDB" id="A0A2T2X8X4"/>
<evidence type="ECO:0000313" key="7">
    <source>
        <dbReference type="Proteomes" id="UP000242699"/>
    </source>
</evidence>
<comment type="caution">
    <text evidence="6">The sequence shown here is derived from an EMBL/GenBank/DDBJ whole genome shotgun (WGS) entry which is preliminary data.</text>
</comment>
<dbReference type="Gene3D" id="1.10.10.10">
    <property type="entry name" value="Winged helix-like DNA-binding domain superfamily/Winged helix DNA-binding domain"/>
    <property type="match status" value="1"/>
</dbReference>
<dbReference type="PROSITE" id="PS00622">
    <property type="entry name" value="HTH_LUXR_1"/>
    <property type="match status" value="1"/>
</dbReference>
<evidence type="ECO:0000256" key="4">
    <source>
        <dbReference type="SAM" id="Phobius"/>
    </source>
</evidence>
<keyword evidence="4" id="KW-0812">Transmembrane</keyword>
<feature type="transmembrane region" description="Helical" evidence="4">
    <location>
        <begin position="82"/>
        <end position="104"/>
    </location>
</feature>
<dbReference type="GO" id="GO:0006355">
    <property type="term" value="P:regulation of DNA-templated transcription"/>
    <property type="evidence" value="ECO:0007669"/>
    <property type="project" value="InterPro"/>
</dbReference>
<feature type="domain" description="HTH luxR-type" evidence="5">
    <location>
        <begin position="230"/>
        <end position="295"/>
    </location>
</feature>
<dbReference type="PRINTS" id="PR00038">
    <property type="entry name" value="HTHLUXR"/>
</dbReference>
<evidence type="ECO:0000259" key="5">
    <source>
        <dbReference type="PROSITE" id="PS50043"/>
    </source>
</evidence>
<feature type="transmembrane region" description="Helical" evidence="4">
    <location>
        <begin position="20"/>
        <end position="37"/>
    </location>
</feature>
<sequence length="297" mass="32954">MSKEMENRGHMYYSLDPPKVLLSLRLIVPILCFAELVNAQGNAWPALGIGCLALVDVLWCLWKLRRGTAVTNSCVRDGLYALAFYILYISSPNIPGLILAPIAIAEGAYWFATINVKLVGLGLLMIAFRMWSLHRLMHTFPHPNWPVLMGLTLVVAGLFGYLIRQLSDSHRKLQQLYDNTVLAMSELVSTLHADTAQPLVYEILGGDGQRVKEQSHQLALALKQCLATTSASPPSLLTPREQEVLVLIAQDYSYRTIAHILQVSPGTVRAHVASIYRKADAHSKQEALQWAKNCGLL</sequence>
<dbReference type="EMBL" id="PXYT01000006">
    <property type="protein sequence ID" value="PSR30906.1"/>
    <property type="molecule type" value="Genomic_DNA"/>
</dbReference>
<gene>
    <name evidence="6" type="ORF">C7B43_04435</name>
</gene>
<dbReference type="Pfam" id="PF00196">
    <property type="entry name" value="GerE"/>
    <property type="match status" value="1"/>
</dbReference>
<dbReference type="InterPro" id="IPR036388">
    <property type="entry name" value="WH-like_DNA-bd_sf"/>
</dbReference>
<dbReference type="PANTHER" id="PTHR44688:SF16">
    <property type="entry name" value="DNA-BINDING TRANSCRIPTIONAL ACTIVATOR DEVR_DOSR"/>
    <property type="match status" value="1"/>
</dbReference>
<keyword evidence="1" id="KW-0805">Transcription regulation</keyword>